<sequence length="201" mass="23694">MSEKVLAVHKDLLKDYFKDISYGLIVNAKDLIFNKVLENHCFLDRDVAEYSYDYRQIIPYIIVKKDDSFLMLKRLNKQTEKRLHGKYSLGVGGHINPDQSGKYENIIMSGLFKELNEEISIIEPFKLTFSGIINNQTSEVGKVHIGFLYILETSSLDYEVLEKEKMTGEWIHKKNLRDYYKFLEGWSQIVYDDFISKKWEI</sequence>
<evidence type="ECO:0000313" key="2">
    <source>
        <dbReference type="Proteomes" id="UP000190285"/>
    </source>
</evidence>
<gene>
    <name evidence="1" type="ORF">SAMN02194393_05436</name>
</gene>
<reference evidence="1 2" key="1">
    <citation type="submission" date="2017-02" db="EMBL/GenBank/DDBJ databases">
        <authorList>
            <person name="Peterson S.W."/>
        </authorList>
    </citation>
    <scope>NUCLEOTIDE SEQUENCE [LARGE SCALE GENOMIC DNA]</scope>
    <source>
        <strain evidence="1 2">M1</strain>
    </source>
</reference>
<dbReference type="RefSeq" id="WP_079495995.1">
    <property type="nucleotide sequence ID" value="NZ_FUZT01000027.1"/>
</dbReference>
<keyword evidence="2" id="KW-1185">Reference proteome</keyword>
<dbReference type="InterPro" id="IPR015797">
    <property type="entry name" value="NUDIX_hydrolase-like_dom_sf"/>
</dbReference>
<proteinExistence type="predicted"/>
<accession>A0A1T5MV74</accession>
<dbReference type="STRING" id="36842.SAMN02194393_05436"/>
<dbReference type="Gene3D" id="3.90.79.10">
    <property type="entry name" value="Nucleoside Triphosphate Pyrophosphohydrolase"/>
    <property type="match status" value="1"/>
</dbReference>
<organism evidence="1 2">
    <name type="scientific">Maledivibacter halophilus</name>
    <dbReference type="NCBI Taxonomy" id="36842"/>
    <lineage>
        <taxon>Bacteria</taxon>
        <taxon>Bacillati</taxon>
        <taxon>Bacillota</taxon>
        <taxon>Clostridia</taxon>
        <taxon>Peptostreptococcales</taxon>
        <taxon>Caminicellaceae</taxon>
        <taxon>Maledivibacter</taxon>
    </lineage>
</organism>
<dbReference type="Proteomes" id="UP000190285">
    <property type="component" value="Unassembled WGS sequence"/>
</dbReference>
<dbReference type="SUPFAM" id="SSF55811">
    <property type="entry name" value="Nudix"/>
    <property type="match status" value="1"/>
</dbReference>
<evidence type="ECO:0000313" key="1">
    <source>
        <dbReference type="EMBL" id="SKC92130.1"/>
    </source>
</evidence>
<name>A0A1T5MV74_9FIRM</name>
<dbReference type="OrthoDB" id="6398375at2"/>
<dbReference type="EMBL" id="FUZT01000027">
    <property type="protein sequence ID" value="SKC92130.1"/>
    <property type="molecule type" value="Genomic_DNA"/>
</dbReference>
<protein>
    <submittedName>
        <fullName evidence="1">Predicted phosphoesterase, NUDIX family</fullName>
    </submittedName>
</protein>
<dbReference type="AlphaFoldDB" id="A0A1T5MV74"/>